<feature type="compositionally biased region" description="Polar residues" evidence="1">
    <location>
        <begin position="1"/>
        <end position="20"/>
    </location>
</feature>
<organism evidence="3 4">
    <name type="scientific">Biomphalaria glabrata</name>
    <name type="common">Bloodfluke planorb</name>
    <name type="synonym">Freshwater snail</name>
    <dbReference type="NCBI Taxonomy" id="6526"/>
    <lineage>
        <taxon>Eukaryota</taxon>
        <taxon>Metazoa</taxon>
        <taxon>Spiralia</taxon>
        <taxon>Lophotrochozoa</taxon>
        <taxon>Mollusca</taxon>
        <taxon>Gastropoda</taxon>
        <taxon>Heterobranchia</taxon>
        <taxon>Euthyneura</taxon>
        <taxon>Panpulmonata</taxon>
        <taxon>Hygrophila</taxon>
        <taxon>Lymnaeoidea</taxon>
        <taxon>Planorbidae</taxon>
        <taxon>Biomphalaria</taxon>
    </lineage>
</organism>
<keyword evidence="2" id="KW-1133">Transmembrane helix</keyword>
<dbReference type="RefSeq" id="XP_055882070.1">
    <property type="nucleotide sequence ID" value="XM_056026095.1"/>
</dbReference>
<feature type="region of interest" description="Disordered" evidence="1">
    <location>
        <begin position="890"/>
        <end position="954"/>
    </location>
</feature>
<keyword evidence="2" id="KW-0472">Membrane</keyword>
<feature type="region of interest" description="Disordered" evidence="1">
    <location>
        <begin position="1"/>
        <end position="35"/>
    </location>
</feature>
<feature type="transmembrane region" description="Helical" evidence="2">
    <location>
        <begin position="766"/>
        <end position="786"/>
    </location>
</feature>
<evidence type="ECO:0000256" key="1">
    <source>
        <dbReference type="SAM" id="MobiDB-lite"/>
    </source>
</evidence>
<evidence type="ECO:0000313" key="5">
    <source>
        <dbReference type="RefSeq" id="XP_055882069.1"/>
    </source>
</evidence>
<feature type="compositionally biased region" description="Basic and acidic residues" evidence="1">
    <location>
        <begin position="516"/>
        <end position="542"/>
    </location>
</feature>
<evidence type="ECO:0000313" key="7">
    <source>
        <dbReference type="RefSeq" id="XP_055882071.1"/>
    </source>
</evidence>
<evidence type="ECO:0000313" key="4">
    <source>
        <dbReference type="RefSeq" id="XP_055882068.1"/>
    </source>
</evidence>
<evidence type="ECO:0000256" key="2">
    <source>
        <dbReference type="SAM" id="Phobius"/>
    </source>
</evidence>
<feature type="region of interest" description="Disordered" evidence="1">
    <location>
        <begin position="92"/>
        <end position="138"/>
    </location>
</feature>
<evidence type="ECO:0000313" key="3">
    <source>
        <dbReference type="Proteomes" id="UP001165740"/>
    </source>
</evidence>
<dbReference type="Proteomes" id="UP001165740">
    <property type="component" value="Chromosome 4"/>
</dbReference>
<feature type="region of interest" description="Disordered" evidence="1">
    <location>
        <begin position="325"/>
        <end position="354"/>
    </location>
</feature>
<feature type="compositionally biased region" description="Low complexity" evidence="1">
    <location>
        <begin position="107"/>
        <end position="119"/>
    </location>
</feature>
<dbReference type="RefSeq" id="XP_055882071.1">
    <property type="nucleotide sequence ID" value="XM_056026096.1"/>
</dbReference>
<proteinExistence type="predicted"/>
<keyword evidence="2" id="KW-0812">Transmembrane</keyword>
<feature type="compositionally biased region" description="Basic and acidic residues" evidence="1">
    <location>
        <begin position="945"/>
        <end position="954"/>
    </location>
</feature>
<keyword evidence="3" id="KW-1185">Reference proteome</keyword>
<dbReference type="GeneID" id="106065401"/>
<accession>A0A9W3A4H2</accession>
<dbReference type="RefSeq" id="XP_055882068.1">
    <property type="nucleotide sequence ID" value="XM_056026093.1"/>
</dbReference>
<feature type="region of interest" description="Disordered" evidence="1">
    <location>
        <begin position="516"/>
        <end position="549"/>
    </location>
</feature>
<name>A0A9W3A4H2_BIOGL</name>
<gene>
    <name evidence="4 5 6 7" type="primary">LOC106065401</name>
</gene>
<feature type="transmembrane region" description="Helical" evidence="2">
    <location>
        <begin position="806"/>
        <end position="829"/>
    </location>
</feature>
<sequence length="978" mass="107855">MTSRLTFKSSSMGSFVSNGNERLPMMHQDSRPERASASLKQSLYGTSGSSNEEHIPLLPETETFAATNDCVKSTNHNLLKNMARAVRARTSSLASDVSSQHSKDIDSGNSSLIDSSSSDSCHEFGRSRSRTTSSSKSDQNLSSYLLLDHMTAQGVARLAIRSTGEMRDTPTCRSASFALKHWKYSTQSTSQDYSGSLEDLQTLKAATPKENKCIKGQGERSGSFGAPFFPTNSHSQSCHHIFWENDLTVSQLYSHTECSIREWNKNKSFSAQTKSRDLSSRRAYSTGNIVSLEETCTSMYNHRTKASTRGHCSCGSWDDHASTSKASITSSGSGGYKEPFASSRPDYLPKPDELEWGRSDASMASLTCLCQSSSDSDSLQNKISISNVTEADILAASESNVGSAYPEAVTSLDSKTSAFLHHTKESNAVHDIKSHVPKLNSVLCYGAPLAYTSLKFKDNSTHGKEYQHPLQVLVPRLCQTACPPPNLKINAKNAACLAAPPPPDLVTHQHVSYLDKAHDSQPHKSFPGDDRVKRTPPDHISDRTPAPPLCNEQNDTITHCLSPDACYILDQNRVTYSHIEILTNAKNKPTTPHVQTSNSSYAITIDPSSESLQCHSSNQFLEGQLVSDIRSCSRLPNPSSQNITETNLDPSTQPLSDYVKTSRCQEIPSQTGLAITIPESCFDNQLAGDHPVINAINRFPAEGDAFCTPRDKAGFRQSVSHSIESGNEERPQGSPHPHSSQTELLQTTRCKVGHHLLHWNSEVPDYRLLCLAATIFNPVFGVLAFLLNYLGVRNYTSHRLNRANNFYLATISISTSGIFLTLIGLGILAAHAVTMKPPPGSNATVYLCHASDETYMQFFSLSREKYCELKDNTIVMEALKHYYLLDQHHRNKHARPESEQLPKSNTSAEVNDPDNSPSLSFQEVDYRSFNETLDSEPEDSMLRNTVKESKEKPVMSEEIQKLYDSSLNITSQTSNSFL</sequence>
<dbReference type="AlphaFoldDB" id="A0A9W3A4H2"/>
<dbReference type="OrthoDB" id="6088657at2759"/>
<feature type="compositionally biased region" description="Polar residues" evidence="1">
    <location>
        <begin position="901"/>
        <end position="921"/>
    </location>
</feature>
<evidence type="ECO:0000313" key="6">
    <source>
        <dbReference type="RefSeq" id="XP_055882070.1"/>
    </source>
</evidence>
<dbReference type="RefSeq" id="XP_055882069.1">
    <property type="nucleotide sequence ID" value="XM_056026094.1"/>
</dbReference>
<feature type="region of interest" description="Disordered" evidence="1">
    <location>
        <begin position="718"/>
        <end position="744"/>
    </location>
</feature>
<protein>
    <submittedName>
        <fullName evidence="4 5">Uncharacterized protein LOC106065401</fullName>
    </submittedName>
</protein>
<reference evidence="4 5" key="1">
    <citation type="submission" date="2025-04" db="UniProtKB">
        <authorList>
            <consortium name="RefSeq"/>
        </authorList>
    </citation>
    <scope>IDENTIFICATION</scope>
</reference>